<name>A0A9D2CXS1_9BACE</name>
<gene>
    <name evidence="2" type="ORF">H9819_06805</name>
</gene>
<dbReference type="Gene3D" id="3.10.450.50">
    <property type="match status" value="1"/>
</dbReference>
<dbReference type="AlphaFoldDB" id="A0A9D2CXS1"/>
<reference evidence="2" key="2">
    <citation type="submission" date="2021-04" db="EMBL/GenBank/DDBJ databases">
        <authorList>
            <person name="Gilroy R."/>
        </authorList>
    </citation>
    <scope>NUCLEOTIDE SEQUENCE</scope>
    <source>
        <strain evidence="2">ChiHjej12B11-24981</strain>
    </source>
</reference>
<organism evidence="2 3">
    <name type="scientific">Candidatus Bacteroides merdipullorum</name>
    <dbReference type="NCBI Taxonomy" id="2838474"/>
    <lineage>
        <taxon>Bacteria</taxon>
        <taxon>Pseudomonadati</taxon>
        <taxon>Bacteroidota</taxon>
        <taxon>Bacteroidia</taxon>
        <taxon>Bacteroidales</taxon>
        <taxon>Bacteroidaceae</taxon>
        <taxon>Bacteroides</taxon>
    </lineage>
</organism>
<sequence length="129" mass="14423">MKKRVALLLIGLISGMAVALAQNVPVGVVVALKKGSPQGLDRYLGEKVNVIIQKQNSDLDKTAAYSTLETFFNSNPVKGFEVRHEGQREGSSFVVGVLKTDNGDFRVNCFFKRIQNRYFIHQIRIEKNP</sequence>
<feature type="chain" id="PRO_5038822935" evidence="1">
    <location>
        <begin position="22"/>
        <end position="129"/>
    </location>
</feature>
<feature type="signal peptide" evidence="1">
    <location>
        <begin position="1"/>
        <end position="21"/>
    </location>
</feature>
<reference evidence="2" key="1">
    <citation type="journal article" date="2021" name="PeerJ">
        <title>Extensive microbial diversity within the chicken gut microbiome revealed by metagenomics and culture.</title>
        <authorList>
            <person name="Gilroy R."/>
            <person name="Ravi A."/>
            <person name="Getino M."/>
            <person name="Pursley I."/>
            <person name="Horton D.L."/>
            <person name="Alikhan N.F."/>
            <person name="Baker D."/>
            <person name="Gharbi K."/>
            <person name="Hall N."/>
            <person name="Watson M."/>
            <person name="Adriaenssens E.M."/>
            <person name="Foster-Nyarko E."/>
            <person name="Jarju S."/>
            <person name="Secka A."/>
            <person name="Antonio M."/>
            <person name="Oren A."/>
            <person name="Chaudhuri R.R."/>
            <person name="La Ragione R."/>
            <person name="Hildebrand F."/>
            <person name="Pallen M.J."/>
        </authorList>
    </citation>
    <scope>NUCLEOTIDE SEQUENCE</scope>
    <source>
        <strain evidence="2">ChiHjej12B11-24981</strain>
    </source>
</reference>
<keyword evidence="1" id="KW-0732">Signal</keyword>
<comment type="caution">
    <text evidence="2">The sequence shown here is derived from an EMBL/GenBank/DDBJ whole genome shotgun (WGS) entry which is preliminary data.</text>
</comment>
<dbReference type="EMBL" id="DXCK01000092">
    <property type="protein sequence ID" value="HIZ01944.1"/>
    <property type="molecule type" value="Genomic_DNA"/>
</dbReference>
<dbReference type="Pfam" id="PF16022">
    <property type="entry name" value="DUF4783"/>
    <property type="match status" value="1"/>
</dbReference>
<dbReference type="Proteomes" id="UP000824023">
    <property type="component" value="Unassembled WGS sequence"/>
</dbReference>
<proteinExistence type="predicted"/>
<protein>
    <submittedName>
        <fullName evidence="2">DUF4783 domain-containing protein</fullName>
    </submittedName>
</protein>
<dbReference type="InterPro" id="IPR031977">
    <property type="entry name" value="DUF4783"/>
</dbReference>
<evidence type="ECO:0000313" key="2">
    <source>
        <dbReference type="EMBL" id="HIZ01944.1"/>
    </source>
</evidence>
<accession>A0A9D2CXS1</accession>
<evidence type="ECO:0000256" key="1">
    <source>
        <dbReference type="SAM" id="SignalP"/>
    </source>
</evidence>
<evidence type="ECO:0000313" key="3">
    <source>
        <dbReference type="Proteomes" id="UP000824023"/>
    </source>
</evidence>